<sequence length="108" mass="12506">MSSHKKKKKLQKRLRLIHLLHQTTDLHPAGPGTANQKRQKRRRWKRRWQQLLALADKIYSFPNPPTNTPLDLAIQQLQSLTIESIPDPPTNTPEALYSPTENSKNPQN</sequence>
<gene>
    <name evidence="8 10" type="primary">rev</name>
</gene>
<evidence type="ECO:0000256" key="8">
    <source>
        <dbReference type="RuleBase" id="RU364044"/>
    </source>
</evidence>
<evidence type="ECO:0000256" key="6">
    <source>
        <dbReference type="ARBA" id="ARBA00023200"/>
    </source>
</evidence>
<dbReference type="GO" id="GO:0003700">
    <property type="term" value="F:DNA-binding transcription factor activity"/>
    <property type="evidence" value="ECO:0007669"/>
    <property type="project" value="InterPro"/>
</dbReference>
<protein>
    <recommendedName>
        <fullName evidence="1 8">Protein Rev</fullName>
    </recommendedName>
    <alternativeName>
        <fullName evidence="7 8">Regulator of expression of viral proteins</fullName>
    </alternativeName>
</protein>
<keyword evidence="6 8" id="KW-1035">Host cytoplasm</keyword>
<dbReference type="GO" id="GO:0003723">
    <property type="term" value="F:RNA binding"/>
    <property type="evidence" value="ECO:0007669"/>
    <property type="project" value="UniProtKB-KW"/>
</dbReference>
<evidence type="ECO:0000256" key="3">
    <source>
        <dbReference type="ARBA" id="ARBA00022562"/>
    </source>
</evidence>
<name>A0A7D6GPF1_SIV</name>
<dbReference type="GO" id="GO:0051028">
    <property type="term" value="P:mRNA transport"/>
    <property type="evidence" value="ECO:0007669"/>
    <property type="project" value="UniProtKB-KW"/>
</dbReference>
<organismHost>
    <name type="scientific">Pan troglodytes</name>
    <name type="common">Chimpanzee</name>
    <dbReference type="NCBI Taxonomy" id="9598"/>
</organismHost>
<evidence type="ECO:0000256" key="7">
    <source>
        <dbReference type="ARBA" id="ARBA00031496"/>
    </source>
</evidence>
<reference evidence="10" key="1">
    <citation type="journal article" date="2019" name="Cell Host Microbe">
        <title>The Landscape of Persistent Viral Genomes in ART-Treated SIV, SHIV, and HIV-2 Infections.</title>
        <authorList>
            <person name="Bender A.M."/>
            <person name="Simonetti F.R."/>
            <person name="Kumar M.R."/>
            <person name="Fray E.J."/>
            <person name="Bruner K.M."/>
            <person name="Timmons A.E."/>
            <person name="Tai K.Y."/>
            <person name="Jenike K.M."/>
            <person name="Antar A.A.R."/>
            <person name="Liu P.T."/>
            <person name="Ho Y.C."/>
            <person name="Raugi D.N."/>
            <person name="Seydi M."/>
            <person name="Gottlieb G.S."/>
            <person name="Okoye A.A."/>
            <person name="Del Prete G.Q."/>
            <person name="Picker L.J."/>
            <person name="Mankowski J.L."/>
            <person name="Lifson J.D."/>
            <person name="Siliciano J.D."/>
            <person name="Laird G.M."/>
            <person name="Barouch D.H."/>
            <person name="Clements J.E."/>
            <person name="Siliciano R.F."/>
        </authorList>
    </citation>
    <scope>NUCLEOTIDE SEQUENCE</scope>
    <source>
        <strain evidence="10">E16bA03</strain>
    </source>
</reference>
<dbReference type="GO" id="GO:0030430">
    <property type="term" value="C:host cell cytoplasm"/>
    <property type="evidence" value="ECO:0007669"/>
    <property type="project" value="UniProtKB-SubCell"/>
</dbReference>
<feature type="region of interest" description="Disordered" evidence="9">
    <location>
        <begin position="82"/>
        <end position="108"/>
    </location>
</feature>
<keyword evidence="2 8" id="KW-0813">Transport</keyword>
<evidence type="ECO:0000256" key="4">
    <source>
        <dbReference type="ARBA" id="ARBA00022816"/>
    </source>
</evidence>
<dbReference type="InterPro" id="IPR000625">
    <property type="entry name" value="REV_protein"/>
</dbReference>
<comment type="subcellular location">
    <subcellularLocation>
        <location evidence="8">Host cytoplasm</location>
    </subcellularLocation>
    <subcellularLocation>
        <location evidence="8">Host nucleus</location>
        <location evidence="8">Host nucleolus</location>
    </subcellularLocation>
</comment>
<organismHost>
    <name type="scientific">Cercopithecidae</name>
    <name type="common">Old World monkeys</name>
    <dbReference type="NCBI Taxonomy" id="9527"/>
</organismHost>
<keyword evidence="5 8" id="KW-0694">RNA-binding</keyword>
<comment type="function">
    <text evidence="8">Escorts unspliced or incompletely spliced viral pre-mRNAs (late transcripts) out of the nucleus of infected cells. These pre-mRNAs carry a recognition sequence called Rev responsive element (RRE) located in the env gene, that is not present in fully spliced viral mRNAs (early transcripts). This function is essential since most viral proteins are translated from unspliced or partially spliced pre-mRNAs which cannot exit the nucleus by the pathway used by fully processed cellular mRNAs.</text>
</comment>
<proteinExistence type="predicted"/>
<evidence type="ECO:0000256" key="1">
    <source>
        <dbReference type="ARBA" id="ARBA00020269"/>
    </source>
</evidence>
<feature type="compositionally biased region" description="Polar residues" evidence="9">
    <location>
        <begin position="99"/>
        <end position="108"/>
    </location>
</feature>
<dbReference type="GO" id="GO:0044196">
    <property type="term" value="C:host cell nucleolus"/>
    <property type="evidence" value="ECO:0007669"/>
    <property type="project" value="UniProtKB-SubCell"/>
</dbReference>
<keyword evidence="4 8" id="KW-0509">mRNA transport</keyword>
<keyword evidence="3 8" id="KW-1048">Host nucleus</keyword>
<accession>A0A7D6GPF1</accession>
<evidence type="ECO:0000256" key="9">
    <source>
        <dbReference type="SAM" id="MobiDB-lite"/>
    </source>
</evidence>
<dbReference type="Pfam" id="PF00424">
    <property type="entry name" value="REV"/>
    <property type="match status" value="1"/>
</dbReference>
<evidence type="ECO:0000256" key="5">
    <source>
        <dbReference type="ARBA" id="ARBA00022884"/>
    </source>
</evidence>
<dbReference type="EMBL" id="MK686333">
    <property type="protein sequence ID" value="QLK13548.1"/>
    <property type="molecule type" value="Genomic_DNA"/>
</dbReference>
<evidence type="ECO:0000256" key="2">
    <source>
        <dbReference type="ARBA" id="ARBA00022448"/>
    </source>
</evidence>
<reference evidence="10" key="2">
    <citation type="submission" date="2019-03" db="EMBL/GenBank/DDBJ databases">
        <authorList>
            <person name="Bender A."/>
            <person name="Siliciano R."/>
        </authorList>
    </citation>
    <scope>NUCLEOTIDE SEQUENCE</scope>
    <source>
        <strain evidence="10">E16bA03</strain>
    </source>
</reference>
<feature type="region of interest" description="Disordered" evidence="9">
    <location>
        <begin position="21"/>
        <end position="45"/>
    </location>
</feature>
<comment type="subunit">
    <text evidence="8">Homomultimer; when bound to the RRE. Multimeric assembly is essential for activity.</text>
</comment>
<evidence type="ECO:0000313" key="10">
    <source>
        <dbReference type="EMBL" id="QLK13548.1"/>
    </source>
</evidence>
<organism evidence="10">
    <name type="scientific">Simian immunodeficiency virus</name>
    <name type="common">SIV</name>
    <dbReference type="NCBI Taxonomy" id="11723"/>
    <lineage>
        <taxon>Viruses</taxon>
        <taxon>Riboviria</taxon>
        <taxon>Pararnavirae</taxon>
        <taxon>Artverviricota</taxon>
        <taxon>Revtraviricetes</taxon>
        <taxon>Ortervirales</taxon>
        <taxon>Retroviridae</taxon>
        <taxon>Orthoretrovirinae</taxon>
        <taxon>Lentivirus</taxon>
        <taxon>Lentivirus simimdef</taxon>
    </lineage>
</organism>
<dbReference type="Gene3D" id="6.10.140.630">
    <property type="match status" value="1"/>
</dbReference>